<proteinExistence type="predicted"/>
<protein>
    <recommendedName>
        <fullName evidence="3">Anti-sigma regulatory factor (Ser/Thr protein kinase)</fullName>
    </recommendedName>
</protein>
<keyword evidence="2" id="KW-1185">Reference proteome</keyword>
<evidence type="ECO:0008006" key="3">
    <source>
        <dbReference type="Google" id="ProtNLM"/>
    </source>
</evidence>
<gene>
    <name evidence="1" type="ORF">SAMN05414137_15515</name>
</gene>
<dbReference type="InterPro" id="IPR036890">
    <property type="entry name" value="HATPase_C_sf"/>
</dbReference>
<evidence type="ECO:0000313" key="2">
    <source>
        <dbReference type="Proteomes" id="UP000183015"/>
    </source>
</evidence>
<sequence>MPPTKDVPGLVDEHGLGCLTRSRRIRFKAHDQPPAVARQAVRSVFGRRMPELVGDVELVTNELVTNADTHGGGLAGLVLRLYERGAAVVVEDRSGSVEKIMDNLSAESDAEEQRVDALQLAEGGRGLFLVDAYAAGWGVETAPSQDCSGVSVVAVFALGAAS</sequence>
<dbReference type="PANTHER" id="PTHR35526:SF3">
    <property type="entry name" value="ANTI-SIGMA-F FACTOR RSBW"/>
    <property type="match status" value="1"/>
</dbReference>
<dbReference type="PANTHER" id="PTHR35526">
    <property type="entry name" value="ANTI-SIGMA-F FACTOR RSBW-RELATED"/>
    <property type="match status" value="1"/>
</dbReference>
<dbReference type="EMBL" id="FOAZ01000055">
    <property type="protein sequence ID" value="SEM76762.1"/>
    <property type="molecule type" value="Genomic_DNA"/>
</dbReference>
<dbReference type="Gene3D" id="3.30.565.10">
    <property type="entry name" value="Histidine kinase-like ATPase, C-terminal domain"/>
    <property type="match status" value="1"/>
</dbReference>
<dbReference type="RefSeq" id="WP_042449535.1">
    <property type="nucleotide sequence ID" value="NZ_BBPN01000016.1"/>
</dbReference>
<evidence type="ECO:0000313" key="1">
    <source>
        <dbReference type="EMBL" id="SEM76762.1"/>
    </source>
</evidence>
<name>A0A1H8B1B9_STRJI</name>
<dbReference type="AlphaFoldDB" id="A0A1H8B1B9"/>
<accession>A0A1H8B1B9</accession>
<reference evidence="2" key="1">
    <citation type="submission" date="2016-10" db="EMBL/GenBank/DDBJ databases">
        <authorList>
            <person name="Varghese N."/>
        </authorList>
    </citation>
    <scope>NUCLEOTIDE SEQUENCE [LARGE SCALE GENOMIC DNA]</scope>
    <source>
        <strain evidence="2">DSM 45096 / BCRC 16803 / CGMCC 4.1857 / CIP 109030 / JCM 12277 / KCTC 19219 / NBRC 100920 / 33214</strain>
    </source>
</reference>
<dbReference type="CDD" id="cd16936">
    <property type="entry name" value="HATPase_RsbW-like"/>
    <property type="match status" value="1"/>
</dbReference>
<dbReference type="STRING" id="235985.SAMN05414137_15515"/>
<dbReference type="OrthoDB" id="3473697at2"/>
<dbReference type="Proteomes" id="UP000183015">
    <property type="component" value="Unassembled WGS sequence"/>
</dbReference>
<organism evidence="1 2">
    <name type="scientific">Streptacidiphilus jiangxiensis</name>
    <dbReference type="NCBI Taxonomy" id="235985"/>
    <lineage>
        <taxon>Bacteria</taxon>
        <taxon>Bacillati</taxon>
        <taxon>Actinomycetota</taxon>
        <taxon>Actinomycetes</taxon>
        <taxon>Kitasatosporales</taxon>
        <taxon>Streptomycetaceae</taxon>
        <taxon>Streptacidiphilus</taxon>
    </lineage>
</organism>
<dbReference type="InterPro" id="IPR050267">
    <property type="entry name" value="Anti-sigma-factor_SerPK"/>
</dbReference>